<feature type="transmembrane region" description="Helical" evidence="7">
    <location>
        <begin position="54"/>
        <end position="72"/>
    </location>
</feature>
<reference evidence="10 11" key="2">
    <citation type="journal article" date="2017" name="Int. J. Syst. Evol. Microbiol.">
        <title>Pseudomonas furukawaii sp. nov., a polychlorinated biphenyl-degrading bacterium isolated from biphenyl-contaminated soil in Japan.</title>
        <authorList>
            <person name="Kimura N."/>
            <person name="Watanabe T."/>
            <person name="Suenaga H."/>
            <person name="Fujihara H."/>
            <person name="Futagami T."/>
            <person name="Goto M."/>
            <person name="Hanada S."/>
            <person name="Hirose J."/>
        </authorList>
    </citation>
    <scope>NUCLEOTIDE SEQUENCE [LARGE SCALE GENOMIC DNA]</scope>
    <source>
        <strain evidence="11">DSM 10086 / NBRC 110670 / KF707</strain>
    </source>
</reference>
<dbReference type="PROSITE" id="PS00211">
    <property type="entry name" value="ABC_TRANSPORTER_1"/>
    <property type="match status" value="1"/>
</dbReference>
<dbReference type="PROSITE" id="PS50893">
    <property type="entry name" value="ABC_TRANSPORTER_2"/>
    <property type="match status" value="1"/>
</dbReference>
<gene>
    <name evidence="10" type="ORF">KF707C_3280</name>
</gene>
<dbReference type="KEGG" id="pfuw:KF707C_3280"/>
<dbReference type="InterPro" id="IPR017871">
    <property type="entry name" value="ABC_transporter-like_CS"/>
</dbReference>
<keyword evidence="11" id="KW-1185">Reference proteome</keyword>
<feature type="domain" description="ABC transporter" evidence="8">
    <location>
        <begin position="338"/>
        <end position="568"/>
    </location>
</feature>
<dbReference type="SMART" id="SM00382">
    <property type="entry name" value="AAA"/>
    <property type="match status" value="1"/>
</dbReference>
<dbReference type="InterPro" id="IPR003593">
    <property type="entry name" value="AAA+_ATPase"/>
</dbReference>
<evidence type="ECO:0000256" key="3">
    <source>
        <dbReference type="ARBA" id="ARBA00022741"/>
    </source>
</evidence>
<dbReference type="SUPFAM" id="SSF90123">
    <property type="entry name" value="ABC transporter transmembrane region"/>
    <property type="match status" value="1"/>
</dbReference>
<feature type="domain" description="ABC transmembrane type-1" evidence="9">
    <location>
        <begin position="20"/>
        <end position="296"/>
    </location>
</feature>
<feature type="transmembrane region" description="Helical" evidence="7">
    <location>
        <begin position="20"/>
        <end position="42"/>
    </location>
</feature>
<evidence type="ECO:0000313" key="11">
    <source>
        <dbReference type="Proteomes" id="UP000218554"/>
    </source>
</evidence>
<dbReference type="Pfam" id="PF00664">
    <property type="entry name" value="ABC_membrane"/>
    <property type="match status" value="1"/>
</dbReference>
<keyword evidence="4" id="KW-0067">ATP-binding</keyword>
<proteinExistence type="predicted"/>
<feature type="transmembrane region" description="Helical" evidence="7">
    <location>
        <begin position="129"/>
        <end position="147"/>
    </location>
</feature>
<accession>A0AAD1BVA0</accession>
<dbReference type="PANTHER" id="PTHR24221">
    <property type="entry name" value="ATP-BINDING CASSETTE SUB-FAMILY B"/>
    <property type="match status" value="1"/>
</dbReference>
<dbReference type="GO" id="GO:0005524">
    <property type="term" value="F:ATP binding"/>
    <property type="evidence" value="ECO:0007669"/>
    <property type="project" value="UniProtKB-KW"/>
</dbReference>
<dbReference type="InterPro" id="IPR039421">
    <property type="entry name" value="Type_1_exporter"/>
</dbReference>
<keyword evidence="2 7" id="KW-0812">Transmembrane</keyword>
<evidence type="ECO:0000256" key="4">
    <source>
        <dbReference type="ARBA" id="ARBA00022840"/>
    </source>
</evidence>
<dbReference type="Proteomes" id="UP000218554">
    <property type="component" value="Chromosome"/>
</dbReference>
<evidence type="ECO:0000259" key="9">
    <source>
        <dbReference type="PROSITE" id="PS50929"/>
    </source>
</evidence>
<dbReference type="AlphaFoldDB" id="A0AAD1BVA0"/>
<evidence type="ECO:0008006" key="12">
    <source>
        <dbReference type="Google" id="ProtNLM"/>
    </source>
</evidence>
<organism evidence="10 11">
    <name type="scientific">Metapseudomonas furukawaii</name>
    <name type="common">Pseudomonas furukawaii</name>
    <dbReference type="NCBI Taxonomy" id="1149133"/>
    <lineage>
        <taxon>Bacteria</taxon>
        <taxon>Pseudomonadati</taxon>
        <taxon>Pseudomonadota</taxon>
        <taxon>Gammaproteobacteria</taxon>
        <taxon>Pseudomonadales</taxon>
        <taxon>Pseudomonadaceae</taxon>
        <taxon>Metapseudomonas</taxon>
    </lineage>
</organism>
<dbReference type="InterPro" id="IPR027417">
    <property type="entry name" value="P-loop_NTPase"/>
</dbReference>
<dbReference type="GO" id="GO:0005886">
    <property type="term" value="C:plasma membrane"/>
    <property type="evidence" value="ECO:0007669"/>
    <property type="project" value="UniProtKB-SubCell"/>
</dbReference>
<dbReference type="PANTHER" id="PTHR24221:SF654">
    <property type="entry name" value="ATP-BINDING CASSETTE SUB-FAMILY B MEMBER 6"/>
    <property type="match status" value="1"/>
</dbReference>
<evidence type="ECO:0000313" key="10">
    <source>
        <dbReference type="EMBL" id="BAU72016.1"/>
    </source>
</evidence>
<protein>
    <recommendedName>
        <fullName evidence="12">ABC transporter</fullName>
    </recommendedName>
</protein>
<dbReference type="SUPFAM" id="SSF52540">
    <property type="entry name" value="P-loop containing nucleoside triphosphate hydrolases"/>
    <property type="match status" value="1"/>
</dbReference>
<feature type="transmembrane region" description="Helical" evidence="7">
    <location>
        <begin position="236"/>
        <end position="263"/>
    </location>
</feature>
<dbReference type="InterPro" id="IPR036640">
    <property type="entry name" value="ABC1_TM_sf"/>
</dbReference>
<dbReference type="PROSITE" id="PS50929">
    <property type="entry name" value="ABC_TM1F"/>
    <property type="match status" value="1"/>
</dbReference>
<evidence type="ECO:0000259" key="8">
    <source>
        <dbReference type="PROSITE" id="PS50893"/>
    </source>
</evidence>
<reference evidence="11" key="1">
    <citation type="submission" date="2015-05" db="EMBL/GenBank/DDBJ databases">
        <title>Draft genome sequencing of a biphenyl-degrading bacterium, Pseudomonas balearica KF707 (=NBRC110670).</title>
        <authorList>
            <person name="Kimura N."/>
            <person name="Hirose J."/>
            <person name="Watanabe T."/>
            <person name="Suenaga H."/>
            <person name="Fujihara H."/>
            <person name="Noguchi M."/>
            <person name="Hashimoto M."/>
            <person name="Shimodaira J."/>
            <person name="Tsuchikane K."/>
            <person name="Hosoyama A."/>
            <person name="Yamazoe A."/>
            <person name="Fujita N."/>
            <person name="Furukawa K."/>
        </authorList>
    </citation>
    <scope>NUCLEOTIDE SEQUENCE [LARGE SCALE GENOMIC DNA]</scope>
    <source>
        <strain evidence="11">DSM 10086 / NBRC 110670 / KF707</strain>
    </source>
</reference>
<evidence type="ECO:0000256" key="7">
    <source>
        <dbReference type="SAM" id="Phobius"/>
    </source>
</evidence>
<dbReference type="GO" id="GO:0016887">
    <property type="term" value="F:ATP hydrolysis activity"/>
    <property type="evidence" value="ECO:0007669"/>
    <property type="project" value="InterPro"/>
</dbReference>
<dbReference type="EMBL" id="AP014862">
    <property type="protein sequence ID" value="BAU72016.1"/>
    <property type="molecule type" value="Genomic_DNA"/>
</dbReference>
<keyword evidence="5 7" id="KW-1133">Transmembrane helix</keyword>
<dbReference type="InterPro" id="IPR011527">
    <property type="entry name" value="ABC1_TM_dom"/>
</dbReference>
<feature type="transmembrane region" description="Helical" evidence="7">
    <location>
        <begin position="269"/>
        <end position="290"/>
    </location>
</feature>
<evidence type="ECO:0000256" key="5">
    <source>
        <dbReference type="ARBA" id="ARBA00022989"/>
    </source>
</evidence>
<sequence length="581" mass="64128">MLDQRIITALGSRPWKVLQVLLFVSLSKLTFVAAPILLGHIVDGLTSERSYSERIPILLVAFCIAGAVQVVINPLQSLHLSRLVQDCVYESSLQWARSVMGKEFEVFSSLRIGGLINTVDRGITAYERLLGFLLISGVPLAIEIAIVGGVLLFYGGIGVFFTVLCTALSYLYLNHRIIRWRRCHIDNLNDQEDEVASSFAQTFTAAKAIKCEGTPESAFLSLDNAYRNYALSAVRIGFSASILGSVKALFICLSTAGILLFGFVDQLSAAPFMTVGEMVAMFTIATAFFNNVASVAEAHRFTDQFSSDQRRFQQILDLQDFRKNTCLDDKKETEVEVLTLEPFSVQRPEANLLELVEPLSIMKGESIAIVGSSGAGKTTLLEALAGVLVESTNTLKLDSAYLSSFSSKDQFSLLRYCPQSPCILSGNITDSALFGQACDQAELAYYLRLIALPRLASELRTFEIENQGTNLSGGELKRLSLLRVIMRPGAFNLFDEPTASLDAASAERVWSLLFERFKGRALICATHDLESLSRFDRVLVVHAGRIIAVGEWSELSGNERITSILKQQIQENDSERKFDRD</sequence>
<dbReference type="Pfam" id="PF00005">
    <property type="entry name" value="ABC_tran"/>
    <property type="match status" value="1"/>
</dbReference>
<dbReference type="RefSeq" id="WP_003455512.1">
    <property type="nucleotide sequence ID" value="NZ_AJMR01000224.1"/>
</dbReference>
<keyword evidence="6 7" id="KW-0472">Membrane</keyword>
<dbReference type="GO" id="GO:0034040">
    <property type="term" value="F:ATPase-coupled lipid transmembrane transporter activity"/>
    <property type="evidence" value="ECO:0007669"/>
    <property type="project" value="TreeGrafter"/>
</dbReference>
<dbReference type="GO" id="GO:0140359">
    <property type="term" value="F:ABC-type transporter activity"/>
    <property type="evidence" value="ECO:0007669"/>
    <property type="project" value="InterPro"/>
</dbReference>
<evidence type="ECO:0000256" key="1">
    <source>
        <dbReference type="ARBA" id="ARBA00004651"/>
    </source>
</evidence>
<evidence type="ECO:0000256" key="2">
    <source>
        <dbReference type="ARBA" id="ARBA00022692"/>
    </source>
</evidence>
<dbReference type="Gene3D" id="3.40.50.300">
    <property type="entry name" value="P-loop containing nucleotide triphosphate hydrolases"/>
    <property type="match status" value="1"/>
</dbReference>
<keyword evidence="3" id="KW-0547">Nucleotide-binding</keyword>
<dbReference type="InterPro" id="IPR003439">
    <property type="entry name" value="ABC_transporter-like_ATP-bd"/>
</dbReference>
<comment type="subcellular location">
    <subcellularLocation>
        <location evidence="1">Cell membrane</location>
        <topology evidence="1">Multi-pass membrane protein</topology>
    </subcellularLocation>
</comment>
<evidence type="ECO:0000256" key="6">
    <source>
        <dbReference type="ARBA" id="ARBA00023136"/>
    </source>
</evidence>
<name>A0AAD1BVA0_METFU</name>
<feature type="transmembrane region" description="Helical" evidence="7">
    <location>
        <begin position="153"/>
        <end position="173"/>
    </location>
</feature>
<dbReference type="Gene3D" id="1.20.1560.10">
    <property type="entry name" value="ABC transporter type 1, transmembrane domain"/>
    <property type="match status" value="1"/>
</dbReference>